<proteinExistence type="predicted"/>
<dbReference type="AlphaFoldDB" id="A0A2P2PHV0"/>
<reference evidence="1" key="1">
    <citation type="submission" date="2018-02" db="EMBL/GenBank/DDBJ databases">
        <title>Rhizophora mucronata_Transcriptome.</title>
        <authorList>
            <person name="Meera S.P."/>
            <person name="Sreeshan A."/>
            <person name="Augustine A."/>
        </authorList>
    </citation>
    <scope>NUCLEOTIDE SEQUENCE</scope>
    <source>
        <tissue evidence="1">Leaf</tissue>
    </source>
</reference>
<organism evidence="1">
    <name type="scientific">Rhizophora mucronata</name>
    <name type="common">Asiatic mangrove</name>
    <dbReference type="NCBI Taxonomy" id="61149"/>
    <lineage>
        <taxon>Eukaryota</taxon>
        <taxon>Viridiplantae</taxon>
        <taxon>Streptophyta</taxon>
        <taxon>Embryophyta</taxon>
        <taxon>Tracheophyta</taxon>
        <taxon>Spermatophyta</taxon>
        <taxon>Magnoliopsida</taxon>
        <taxon>eudicotyledons</taxon>
        <taxon>Gunneridae</taxon>
        <taxon>Pentapetalae</taxon>
        <taxon>rosids</taxon>
        <taxon>fabids</taxon>
        <taxon>Malpighiales</taxon>
        <taxon>Rhizophoraceae</taxon>
        <taxon>Rhizophora</taxon>
    </lineage>
</organism>
<evidence type="ECO:0000313" key="1">
    <source>
        <dbReference type="EMBL" id="MBX54247.1"/>
    </source>
</evidence>
<protein>
    <submittedName>
        <fullName evidence="1">Uncharacterized protein</fullName>
    </submittedName>
</protein>
<sequence length="29" mass="3293">MQLTSLTMQANYPTICDFYNLTIDVLALV</sequence>
<dbReference type="EMBL" id="GGEC01073763">
    <property type="protein sequence ID" value="MBX54247.1"/>
    <property type="molecule type" value="Transcribed_RNA"/>
</dbReference>
<name>A0A2P2PHV0_RHIMU</name>
<accession>A0A2P2PHV0</accession>